<feature type="transmembrane region" description="Helical" evidence="1">
    <location>
        <begin position="16"/>
        <end position="37"/>
    </location>
</feature>
<evidence type="ECO:0000313" key="4">
    <source>
        <dbReference type="Proteomes" id="UP000031488"/>
    </source>
</evidence>
<dbReference type="KEGG" id="bly:A2T55_08640"/>
<dbReference type="PATRIC" id="fig|1703.6.peg.2405"/>
<sequence length="76" mass="8627">MSDIAAPKRTRNSASFADVLVFIFAFALFLFGLYLFGASFSSPEGTEFWVFWAGLLASCFAFLVPIVYRWARDSRR</sequence>
<accession>A0A142NM23</accession>
<dbReference type="EMBL" id="CP014869">
    <property type="protein sequence ID" value="AMT93834.1"/>
    <property type="molecule type" value="Genomic_DNA"/>
</dbReference>
<proteinExistence type="predicted"/>
<accession>A0A0B9AMH5</accession>
<reference evidence="2" key="2">
    <citation type="submission" date="2016-03" db="EMBL/GenBank/DDBJ databases">
        <authorList>
            <person name="Zhu Y."/>
            <person name="Sun C."/>
        </authorList>
    </citation>
    <scope>NUCLEOTIDE SEQUENCE</scope>
    <source>
        <strain evidence="2">BS258</strain>
    </source>
</reference>
<reference evidence="5" key="3">
    <citation type="submission" date="2016-03" db="EMBL/GenBank/DDBJ databases">
        <authorList>
            <person name="Ploux O."/>
        </authorList>
    </citation>
    <scope>NUCLEOTIDE SEQUENCE [LARGE SCALE GENOMIC DNA]</scope>
    <source>
        <strain evidence="5">BS258</strain>
    </source>
</reference>
<keyword evidence="1" id="KW-0812">Transmembrane</keyword>
<keyword evidence="4" id="KW-1185">Reference proteome</keyword>
<keyword evidence="1" id="KW-1133">Transmembrane helix</keyword>
<dbReference type="EMBL" id="JTJZ01000020">
    <property type="protein sequence ID" value="KHS51952.1"/>
    <property type="molecule type" value="Genomic_DNA"/>
</dbReference>
<dbReference type="RefSeq" id="WP_039210809.1">
    <property type="nucleotide sequence ID" value="NZ_CP014869.1"/>
</dbReference>
<protein>
    <submittedName>
        <fullName evidence="3">Uncharacterized protein</fullName>
    </submittedName>
</protein>
<evidence type="ECO:0000313" key="5">
    <source>
        <dbReference type="Proteomes" id="UP000075950"/>
    </source>
</evidence>
<keyword evidence="1" id="KW-0472">Membrane</keyword>
<dbReference type="AlphaFoldDB" id="A0A0B9AMH5"/>
<dbReference type="OrthoDB" id="4808301at2"/>
<organism evidence="3 4">
    <name type="scientific">Brevibacterium linens</name>
    <dbReference type="NCBI Taxonomy" id="1703"/>
    <lineage>
        <taxon>Bacteria</taxon>
        <taxon>Bacillati</taxon>
        <taxon>Actinomycetota</taxon>
        <taxon>Actinomycetes</taxon>
        <taxon>Micrococcales</taxon>
        <taxon>Brevibacteriaceae</taxon>
        <taxon>Brevibacterium</taxon>
    </lineage>
</organism>
<feature type="transmembrane region" description="Helical" evidence="1">
    <location>
        <begin position="49"/>
        <end position="71"/>
    </location>
</feature>
<gene>
    <name evidence="2" type="ORF">A2T55_08640</name>
    <name evidence="3" type="ORF">AE0388_2502</name>
</gene>
<dbReference type="Proteomes" id="UP000031488">
    <property type="component" value="Unassembled WGS sequence"/>
</dbReference>
<name>A0A0B9AMH5_BRELN</name>
<evidence type="ECO:0000313" key="2">
    <source>
        <dbReference type="EMBL" id="AMT93834.1"/>
    </source>
</evidence>
<reference evidence="3 4" key="1">
    <citation type="submission" date="2014-11" db="EMBL/GenBank/DDBJ databases">
        <title>Draft Genome Sequence of Brevibacterium linens AE038-8.</title>
        <authorList>
            <person name="Maizel D."/>
            <person name="Utturkar S.M."/>
            <person name="Brown S.D."/>
            <person name="Ferrero M."/>
            <person name="Rosen B.P."/>
        </authorList>
    </citation>
    <scope>NUCLEOTIDE SEQUENCE [LARGE SCALE GENOMIC DNA]</scope>
    <source>
        <strain evidence="3 4">AE038-8</strain>
    </source>
</reference>
<evidence type="ECO:0000313" key="3">
    <source>
        <dbReference type="EMBL" id="KHS51952.1"/>
    </source>
</evidence>
<evidence type="ECO:0000256" key="1">
    <source>
        <dbReference type="SAM" id="Phobius"/>
    </source>
</evidence>
<dbReference type="Proteomes" id="UP000075950">
    <property type="component" value="Chromosome"/>
</dbReference>